<keyword evidence="2" id="KW-1185">Reference proteome</keyword>
<evidence type="ECO:0000313" key="2">
    <source>
        <dbReference type="Proteomes" id="UP000019335"/>
    </source>
</evidence>
<proteinExistence type="predicted"/>
<gene>
    <name evidence="1" type="ORF">Naga_101211g2</name>
</gene>
<protein>
    <submittedName>
        <fullName evidence="1">Uncharacterized protein</fullName>
    </submittedName>
</protein>
<sequence length="111" mass="12126">MFLEGETGNTRQAVKSLPIEAARPRPCSFFPLVKRVVTPFYGLYLLLTHFGCIMDQTYFLCPSYRKFGPLQALDLSTSASPASYHLVSSSSAPPLIPFAAAPTVRQANVEG</sequence>
<dbReference type="EMBL" id="AZIL01003051">
    <property type="protein sequence ID" value="EWM20462.1"/>
    <property type="molecule type" value="Genomic_DNA"/>
</dbReference>
<evidence type="ECO:0000313" key="1">
    <source>
        <dbReference type="EMBL" id="EWM20462.1"/>
    </source>
</evidence>
<name>W7T179_9STRA</name>
<comment type="caution">
    <text evidence="1">The sequence shown here is derived from an EMBL/GenBank/DDBJ whole genome shotgun (WGS) entry which is preliminary data.</text>
</comment>
<organism evidence="1 2">
    <name type="scientific">Nannochloropsis gaditana</name>
    <dbReference type="NCBI Taxonomy" id="72520"/>
    <lineage>
        <taxon>Eukaryota</taxon>
        <taxon>Sar</taxon>
        <taxon>Stramenopiles</taxon>
        <taxon>Ochrophyta</taxon>
        <taxon>Eustigmatophyceae</taxon>
        <taxon>Eustigmatales</taxon>
        <taxon>Monodopsidaceae</taxon>
        <taxon>Nannochloropsis</taxon>
    </lineage>
</organism>
<accession>W7T179</accession>
<dbReference type="Proteomes" id="UP000019335">
    <property type="component" value="Unassembled WGS sequence"/>
</dbReference>
<reference evidence="1 2" key="1">
    <citation type="journal article" date="2014" name="Mol. Plant">
        <title>Chromosome Scale Genome Assembly and Transcriptome Profiling of Nannochloropsis gaditana in Nitrogen Depletion.</title>
        <authorList>
            <person name="Corteggiani Carpinelli E."/>
            <person name="Telatin A."/>
            <person name="Vitulo N."/>
            <person name="Forcato C."/>
            <person name="D'Angelo M."/>
            <person name="Schiavon R."/>
            <person name="Vezzi A."/>
            <person name="Giacometti G.M."/>
            <person name="Morosinotto T."/>
            <person name="Valle G."/>
        </authorList>
    </citation>
    <scope>NUCLEOTIDE SEQUENCE [LARGE SCALE GENOMIC DNA]</scope>
    <source>
        <strain evidence="1 2">B-31</strain>
    </source>
</reference>
<dbReference type="AlphaFoldDB" id="W7T179"/>